<accession>A0AAD9D8W4</accession>
<evidence type="ECO:0000313" key="5">
    <source>
        <dbReference type="Proteomes" id="UP001224775"/>
    </source>
</evidence>
<dbReference type="Pfam" id="PF13516">
    <property type="entry name" value="LRR_6"/>
    <property type="match status" value="5"/>
</dbReference>
<evidence type="ECO:0000256" key="3">
    <source>
        <dbReference type="ARBA" id="ARBA00022737"/>
    </source>
</evidence>
<dbReference type="SMART" id="SM00367">
    <property type="entry name" value="LRR_CC"/>
    <property type="match status" value="4"/>
</dbReference>
<keyword evidence="5" id="KW-1185">Reference proteome</keyword>
<dbReference type="GO" id="GO:0048471">
    <property type="term" value="C:perinuclear region of cytoplasm"/>
    <property type="evidence" value="ECO:0007669"/>
    <property type="project" value="TreeGrafter"/>
</dbReference>
<dbReference type="PANTHER" id="PTHR24113">
    <property type="entry name" value="RAN GTPASE-ACTIVATING PROTEIN 1"/>
    <property type="match status" value="1"/>
</dbReference>
<dbReference type="InterPro" id="IPR006553">
    <property type="entry name" value="Leu-rich_rpt_Cys-con_subtyp"/>
</dbReference>
<dbReference type="GO" id="GO:0005829">
    <property type="term" value="C:cytosol"/>
    <property type="evidence" value="ECO:0007669"/>
    <property type="project" value="TreeGrafter"/>
</dbReference>
<dbReference type="GO" id="GO:0005096">
    <property type="term" value="F:GTPase activator activity"/>
    <property type="evidence" value="ECO:0007669"/>
    <property type="project" value="UniProtKB-KW"/>
</dbReference>
<evidence type="ECO:0000256" key="1">
    <source>
        <dbReference type="ARBA" id="ARBA00022468"/>
    </source>
</evidence>
<keyword evidence="1" id="KW-0343">GTPase activation</keyword>
<dbReference type="EMBL" id="JATAAI010000020">
    <property type="protein sequence ID" value="KAK1738581.1"/>
    <property type="molecule type" value="Genomic_DNA"/>
</dbReference>
<dbReference type="InterPro" id="IPR001611">
    <property type="entry name" value="Leu-rich_rpt"/>
</dbReference>
<dbReference type="SMART" id="SM00368">
    <property type="entry name" value="LRR_RI"/>
    <property type="match status" value="5"/>
</dbReference>
<dbReference type="GO" id="GO:0031267">
    <property type="term" value="F:small GTPase binding"/>
    <property type="evidence" value="ECO:0007669"/>
    <property type="project" value="TreeGrafter"/>
</dbReference>
<protein>
    <submittedName>
        <fullName evidence="4">Leucine-rich repeat protein</fullName>
    </submittedName>
</protein>
<dbReference type="SUPFAM" id="SSF52047">
    <property type="entry name" value="RNI-like"/>
    <property type="match status" value="1"/>
</dbReference>
<dbReference type="Gene3D" id="3.80.10.10">
    <property type="entry name" value="Ribonuclease Inhibitor"/>
    <property type="match status" value="2"/>
</dbReference>
<dbReference type="GO" id="GO:0005634">
    <property type="term" value="C:nucleus"/>
    <property type="evidence" value="ECO:0007669"/>
    <property type="project" value="TreeGrafter"/>
</dbReference>
<dbReference type="AlphaFoldDB" id="A0AAD9D8W4"/>
<dbReference type="InterPro" id="IPR027038">
    <property type="entry name" value="RanGap"/>
</dbReference>
<reference evidence="4" key="1">
    <citation type="submission" date="2023-06" db="EMBL/GenBank/DDBJ databases">
        <title>Survivors Of The Sea: Transcriptome response of Skeletonema marinoi to long-term dormancy.</title>
        <authorList>
            <person name="Pinder M.I.M."/>
            <person name="Kourtchenko O."/>
            <person name="Robertson E.K."/>
            <person name="Larsson T."/>
            <person name="Maumus F."/>
            <person name="Osuna-Cruz C.M."/>
            <person name="Vancaester E."/>
            <person name="Stenow R."/>
            <person name="Vandepoele K."/>
            <person name="Ploug H."/>
            <person name="Bruchert V."/>
            <person name="Godhe A."/>
            <person name="Topel M."/>
        </authorList>
    </citation>
    <scope>NUCLEOTIDE SEQUENCE</scope>
    <source>
        <strain evidence="4">R05AC</strain>
    </source>
</reference>
<comment type="caution">
    <text evidence="4">The sequence shown here is derived from an EMBL/GenBank/DDBJ whole genome shotgun (WGS) entry which is preliminary data.</text>
</comment>
<sequence>MKKDDKQARAPTSRDVTSRAHNAALLDQIRRNNCLKLSIVSRDVAAYDYNIRFTVDDGDDMDWLGYFIGRSTSLLNLCISGEESGRDRDALMRGVNSNKSVETFELYNHLDFDVSLLDNFCANNPKLESLTLDGNGIGDSGVVTLMKSLANHPQLNNLSLGSNNIGRVGCVALSSMQSCTSGCGWVVPCLVQLDLSYNRIDDTGLEALASSLASSTTLKRLNLSSNTFITSSGLRSLSALLHSENCRLEDLHLESMPIGDDGADALAAGLTGNMSVKRLMFSSDVAGSITELGWSSFSRLLCDTSSINSIHKSNHTLNQIGSSPVPRGHDLRHYLKLNTSSNLHRTAQIKILMHNLDLDILSLSAFTT</sequence>
<evidence type="ECO:0000313" key="4">
    <source>
        <dbReference type="EMBL" id="KAK1738581.1"/>
    </source>
</evidence>
<keyword evidence="2" id="KW-0433">Leucine-rich repeat</keyword>
<keyword evidence="3" id="KW-0677">Repeat</keyword>
<evidence type="ECO:0000256" key="2">
    <source>
        <dbReference type="ARBA" id="ARBA00022614"/>
    </source>
</evidence>
<dbReference type="InterPro" id="IPR032675">
    <property type="entry name" value="LRR_dom_sf"/>
</dbReference>
<dbReference type="Proteomes" id="UP001224775">
    <property type="component" value="Unassembled WGS sequence"/>
</dbReference>
<dbReference type="GO" id="GO:0006913">
    <property type="term" value="P:nucleocytoplasmic transport"/>
    <property type="evidence" value="ECO:0007669"/>
    <property type="project" value="TreeGrafter"/>
</dbReference>
<dbReference type="PANTHER" id="PTHR24113:SF12">
    <property type="entry name" value="RAN GTPASE-ACTIVATING PROTEIN 1"/>
    <property type="match status" value="1"/>
</dbReference>
<organism evidence="4 5">
    <name type="scientific">Skeletonema marinoi</name>
    <dbReference type="NCBI Taxonomy" id="267567"/>
    <lineage>
        <taxon>Eukaryota</taxon>
        <taxon>Sar</taxon>
        <taxon>Stramenopiles</taxon>
        <taxon>Ochrophyta</taxon>
        <taxon>Bacillariophyta</taxon>
        <taxon>Coscinodiscophyceae</taxon>
        <taxon>Thalassiosirophycidae</taxon>
        <taxon>Thalassiosirales</taxon>
        <taxon>Skeletonemataceae</taxon>
        <taxon>Skeletonema</taxon>
        <taxon>Skeletonema marinoi-dohrnii complex</taxon>
    </lineage>
</organism>
<gene>
    <name evidence="4" type="ORF">QTG54_010611</name>
</gene>
<name>A0AAD9D8W4_9STRA</name>
<proteinExistence type="predicted"/>